<keyword evidence="3" id="KW-1185">Reference proteome</keyword>
<feature type="domain" description="Glyoxalase/fosfomycin resistance/dioxygenase" evidence="1">
    <location>
        <begin position="142"/>
        <end position="258"/>
    </location>
</feature>
<accession>A0A4R4DXF8</accession>
<dbReference type="CDD" id="cd06587">
    <property type="entry name" value="VOC"/>
    <property type="match status" value="2"/>
</dbReference>
<protein>
    <submittedName>
        <fullName evidence="2">VOC family protein</fullName>
    </submittedName>
</protein>
<evidence type="ECO:0000313" key="2">
    <source>
        <dbReference type="EMBL" id="TCZ69619.1"/>
    </source>
</evidence>
<evidence type="ECO:0000259" key="1">
    <source>
        <dbReference type="Pfam" id="PF00903"/>
    </source>
</evidence>
<dbReference type="Pfam" id="PF00903">
    <property type="entry name" value="Glyoxalase"/>
    <property type="match status" value="1"/>
</dbReference>
<dbReference type="AlphaFoldDB" id="A0A4R4DXF8"/>
<dbReference type="EMBL" id="SKFG01000049">
    <property type="protein sequence ID" value="TCZ69619.1"/>
    <property type="molecule type" value="Genomic_DNA"/>
</dbReference>
<dbReference type="OrthoDB" id="2797614at2"/>
<proteinExistence type="predicted"/>
<comment type="caution">
    <text evidence="2">The sequence shown here is derived from an EMBL/GenBank/DDBJ whole genome shotgun (WGS) entry which is preliminary data.</text>
</comment>
<dbReference type="Proteomes" id="UP000295418">
    <property type="component" value="Unassembled WGS sequence"/>
</dbReference>
<name>A0A4R4DXF8_9BACL</name>
<dbReference type="RefSeq" id="WP_132420522.1">
    <property type="nucleotide sequence ID" value="NZ_SKFG01000049.1"/>
</dbReference>
<dbReference type="InterPro" id="IPR004360">
    <property type="entry name" value="Glyas_Fos-R_dOase_dom"/>
</dbReference>
<dbReference type="SUPFAM" id="SSF54593">
    <property type="entry name" value="Glyoxalase/Bleomycin resistance protein/Dihydroxybiphenyl dioxygenase"/>
    <property type="match status" value="2"/>
</dbReference>
<sequence length="263" mass="30557">MHFTKFDFLTLWVKDGIRQTNIDWYVNHLGLNIGWDSPGEKLTLLQFPSKQAMTLLAHYPDDITLPEGEVRVCLTVYNLQETKLYLDRAGIHTTEIHQTPWCSNAFDFFDLQGTRLTATSLPALPLSQEKSKHMFHSYFLHIMVSDLSAARQWYSEFLGMIPVEHSSSEHYYMMRMPEDEKVEFPIFFSKGKESIDLRSSKETSITAIRPFFQLAGKTQLEQTHAIFKSNCIEVTEITGKHDDFMRWFDFTDPNGNQLHAIAY</sequence>
<dbReference type="Gene3D" id="3.10.180.10">
    <property type="entry name" value="2,3-Dihydroxybiphenyl 1,2-Dioxygenase, domain 1"/>
    <property type="match status" value="2"/>
</dbReference>
<reference evidence="2 3" key="1">
    <citation type="submission" date="2019-03" db="EMBL/GenBank/DDBJ databases">
        <authorList>
            <person name="Kim M.K.M."/>
        </authorList>
    </citation>
    <scope>NUCLEOTIDE SEQUENCE [LARGE SCALE GENOMIC DNA]</scope>
    <source>
        <strain evidence="2 3">18JY21-1</strain>
    </source>
</reference>
<dbReference type="InterPro" id="IPR029068">
    <property type="entry name" value="Glyas_Bleomycin-R_OHBP_Dase"/>
</dbReference>
<organism evidence="2 3">
    <name type="scientific">Paenibacillus albiflavus</name>
    <dbReference type="NCBI Taxonomy" id="2545760"/>
    <lineage>
        <taxon>Bacteria</taxon>
        <taxon>Bacillati</taxon>
        <taxon>Bacillota</taxon>
        <taxon>Bacilli</taxon>
        <taxon>Bacillales</taxon>
        <taxon>Paenibacillaceae</taxon>
        <taxon>Paenibacillus</taxon>
    </lineage>
</organism>
<evidence type="ECO:0000313" key="3">
    <source>
        <dbReference type="Proteomes" id="UP000295418"/>
    </source>
</evidence>
<gene>
    <name evidence="2" type="ORF">E0485_23705</name>
</gene>